<reference evidence="1" key="1">
    <citation type="submission" date="2023-04" db="EMBL/GenBank/DDBJ databases">
        <title>Candida boidinii NBRC 1967.</title>
        <authorList>
            <person name="Ichikawa N."/>
            <person name="Sato H."/>
            <person name="Tonouchi N."/>
        </authorList>
    </citation>
    <scope>NUCLEOTIDE SEQUENCE</scope>
    <source>
        <strain evidence="1">NBRC 1967</strain>
    </source>
</reference>
<name>A0ACB5U1V7_CANBO</name>
<organism evidence="1 2">
    <name type="scientific">Candida boidinii</name>
    <name type="common">Yeast</name>
    <dbReference type="NCBI Taxonomy" id="5477"/>
    <lineage>
        <taxon>Eukaryota</taxon>
        <taxon>Fungi</taxon>
        <taxon>Dikarya</taxon>
        <taxon>Ascomycota</taxon>
        <taxon>Saccharomycotina</taxon>
        <taxon>Pichiomycetes</taxon>
        <taxon>Pichiales</taxon>
        <taxon>Pichiaceae</taxon>
        <taxon>Ogataea</taxon>
        <taxon>Ogataea/Candida clade</taxon>
    </lineage>
</organism>
<evidence type="ECO:0000313" key="2">
    <source>
        <dbReference type="Proteomes" id="UP001165101"/>
    </source>
</evidence>
<dbReference type="Proteomes" id="UP001165101">
    <property type="component" value="Unassembled WGS sequence"/>
</dbReference>
<gene>
    <name evidence="1" type="ORF">Cboi01_000530900</name>
</gene>
<dbReference type="EMBL" id="BSXV01004002">
    <property type="protein sequence ID" value="GME99500.1"/>
    <property type="molecule type" value="Genomic_DNA"/>
</dbReference>
<sequence>MLDGFDQQDFNGLKNELQKNFNVQLEAKEHSLRGWNWGKIQLARNDLVFSVNNRPSFEIPYSEITNSNLTGKNEVSIELDMNNKSTDIEKTGDELVEAKFYLPGNVELEDYDIEADTNTEGATEKAEGEEGDEESSNKVVKTSTKTNASVFYEEIKEKADIGQVSGDAIVSFDEVLFLTPRGRYDIDMYESFLRLRGKTYDYKIQYKQIQRIFSVPKSDQIHHLIILQIDPPLRQGQTRHTFLTLQFDGQEEIEVELNIDDEEYEKKYKDKLNKTYSSNTFLVLGNIMKELTERRIVLPGSFVSKDSQICVSCSLKASEGHIYPLEKCLLFVTKPTVLIIYSEIQNVIFSRADGSASKTFDMQINLRSGGASHSFGNIDKGEQTLLEEFLKNKGLKVRNDEREAQSMLSASMAMSDGDDSDVDMGSADDDDSPDEDFKGGAGSDDDDDDSDVAEEYDSDAGSDVGSDEELDDADSGADSDTEDGPKKKKTKN</sequence>
<protein>
    <submittedName>
        <fullName evidence="1">Unnamed protein product</fullName>
    </submittedName>
</protein>
<evidence type="ECO:0000313" key="1">
    <source>
        <dbReference type="EMBL" id="GME99500.1"/>
    </source>
</evidence>
<proteinExistence type="predicted"/>
<accession>A0ACB5U1V7</accession>
<comment type="caution">
    <text evidence="1">The sequence shown here is derived from an EMBL/GenBank/DDBJ whole genome shotgun (WGS) entry which is preliminary data.</text>
</comment>
<keyword evidence="2" id="KW-1185">Reference proteome</keyword>